<dbReference type="RefSeq" id="WP_033296888.1">
    <property type="nucleotide sequence ID" value="NZ_JBHSJE010000004.1"/>
</dbReference>
<dbReference type="GeneID" id="31231342"/>
<sequence length="143" mass="15476">MCTRIAAVFTVGLILATLTGCSSSDREDTTVDASKAVVTPKTPLYTVVNKVEKSKVGSVDLVIPNATVEEAKAAIRDYAKTIDGQLNYGINVIRDKDDMGIEDYVCHGEWVIDEQAARAYTGGRVTSDTWPAIGWYCSNPKQA</sequence>
<evidence type="ECO:0008006" key="3">
    <source>
        <dbReference type="Google" id="ProtNLM"/>
    </source>
</evidence>
<comment type="caution">
    <text evidence="1">The sequence shown here is derived from an EMBL/GenBank/DDBJ whole genome shotgun (WGS) entry which is preliminary data.</text>
</comment>
<reference evidence="2" key="1">
    <citation type="journal article" date="2019" name="Int. J. Syst. Evol. Microbiol.">
        <title>The Global Catalogue of Microorganisms (GCM) 10K type strain sequencing project: providing services to taxonomists for standard genome sequencing and annotation.</title>
        <authorList>
            <consortium name="The Broad Institute Genomics Platform"/>
            <consortium name="The Broad Institute Genome Sequencing Center for Infectious Disease"/>
            <person name="Wu L."/>
            <person name="Ma J."/>
        </authorList>
    </citation>
    <scope>NUCLEOTIDE SEQUENCE [LARGE SCALE GENOMIC DNA]</scope>
    <source>
        <strain evidence="2">ICMP 257</strain>
    </source>
</reference>
<evidence type="ECO:0000313" key="1">
    <source>
        <dbReference type="EMBL" id="MFC4980015.1"/>
    </source>
</evidence>
<proteinExistence type="predicted"/>
<name>A0ABV9V9Y6_STRAZ</name>
<evidence type="ECO:0000313" key="2">
    <source>
        <dbReference type="Proteomes" id="UP001595908"/>
    </source>
</evidence>
<keyword evidence="2" id="KW-1185">Reference proteome</keyword>
<protein>
    <recommendedName>
        <fullName evidence="3">Lipoprotein</fullName>
    </recommendedName>
</protein>
<dbReference type="EMBL" id="JBHSJE010000004">
    <property type="protein sequence ID" value="MFC4980015.1"/>
    <property type="molecule type" value="Genomic_DNA"/>
</dbReference>
<dbReference type="Proteomes" id="UP001595908">
    <property type="component" value="Unassembled WGS sequence"/>
</dbReference>
<gene>
    <name evidence="1" type="ORF">ACFPL4_16910</name>
</gene>
<accession>A0ABV9V9Y6</accession>
<organism evidence="1 2">
    <name type="scientific">Streptomyces atroolivaceus</name>
    <dbReference type="NCBI Taxonomy" id="66869"/>
    <lineage>
        <taxon>Bacteria</taxon>
        <taxon>Bacillati</taxon>
        <taxon>Actinomycetota</taxon>
        <taxon>Actinomycetes</taxon>
        <taxon>Kitasatosporales</taxon>
        <taxon>Streptomycetaceae</taxon>
        <taxon>Streptomyces</taxon>
    </lineage>
</organism>
<dbReference type="PROSITE" id="PS51257">
    <property type="entry name" value="PROKAR_LIPOPROTEIN"/>
    <property type="match status" value="1"/>
</dbReference>